<feature type="domain" description="TY-Chap N-terminal" evidence="1">
    <location>
        <begin position="162"/>
        <end position="247"/>
    </location>
</feature>
<evidence type="ECO:0000259" key="1">
    <source>
        <dbReference type="Pfam" id="PF22552"/>
    </source>
</evidence>
<dbReference type="Proteomes" id="UP000474159">
    <property type="component" value="Unassembled WGS sequence"/>
</dbReference>
<dbReference type="OrthoDB" id="8136732at2"/>
<keyword evidence="3" id="KW-1185">Reference proteome</keyword>
<evidence type="ECO:0000313" key="3">
    <source>
        <dbReference type="Proteomes" id="UP000474159"/>
    </source>
</evidence>
<reference evidence="2 3" key="1">
    <citation type="submission" date="2019-09" db="EMBL/GenBank/DDBJ databases">
        <title>YIM 48816 draft genome.</title>
        <authorList>
            <person name="Jiang L."/>
        </authorList>
    </citation>
    <scope>NUCLEOTIDE SEQUENCE [LARGE SCALE GENOMIC DNA]</scope>
    <source>
        <strain evidence="2 3">YIM 48816</strain>
    </source>
</reference>
<comment type="caution">
    <text evidence="2">The sequence shown here is derived from an EMBL/GenBank/DDBJ whole genome shotgun (WGS) entry which is preliminary data.</text>
</comment>
<gene>
    <name evidence="2" type="ORF">F6X53_13495</name>
</gene>
<accession>A0A6L3SXV7</accession>
<proteinExistence type="predicted"/>
<protein>
    <recommendedName>
        <fullName evidence="1">TY-Chap N-terminal domain-containing protein</fullName>
    </recommendedName>
</protein>
<dbReference type="Pfam" id="PF22552">
    <property type="entry name" value="TY-Chap3"/>
    <property type="match status" value="1"/>
</dbReference>
<organism evidence="2 3">
    <name type="scientific">Methylobacterium soli</name>
    <dbReference type="NCBI Taxonomy" id="553447"/>
    <lineage>
        <taxon>Bacteria</taxon>
        <taxon>Pseudomonadati</taxon>
        <taxon>Pseudomonadota</taxon>
        <taxon>Alphaproteobacteria</taxon>
        <taxon>Hyphomicrobiales</taxon>
        <taxon>Methylobacteriaceae</taxon>
        <taxon>Methylobacterium</taxon>
    </lineage>
</organism>
<dbReference type="InterPro" id="IPR054344">
    <property type="entry name" value="TY-Chap_N"/>
</dbReference>
<evidence type="ECO:0000313" key="2">
    <source>
        <dbReference type="EMBL" id="KAB1078776.1"/>
    </source>
</evidence>
<dbReference type="EMBL" id="VZZK01000012">
    <property type="protein sequence ID" value="KAB1078776.1"/>
    <property type="molecule type" value="Genomic_DNA"/>
</dbReference>
<sequence length="257" mass="27672">MPDRALRCEAAGTRMQPSLDAVLTPARLQAIARLGWSPDPSFGSYVRSFPADMPSLTVAGHVLDALTQGYAAAPERLELQTAWVGDEPCPPRNGPSQNLAGIVNDAPSMRRGSIRACTYAPEPAPPKAETRADLLAQYGGRVAAELQRLRINAGRPIFAVFDAGIGYIQCMPRTPERALSCEAQSARSWPALAAVLTPERAARLREAGFAEPGRSPNYWKDYALDAHSDDAIAAEILTLLRDAYGYTGAVALRVRTD</sequence>
<dbReference type="AlphaFoldDB" id="A0A6L3SXV7"/>
<name>A0A6L3SXV7_9HYPH</name>